<protein>
    <recommendedName>
        <fullName evidence="3">Calcineurin-like phosphoesterase domain-containing protein</fullName>
    </recommendedName>
</protein>
<dbReference type="Proteomes" id="UP000634435">
    <property type="component" value="Unassembled WGS sequence"/>
</dbReference>
<evidence type="ECO:0000313" key="1">
    <source>
        <dbReference type="EMBL" id="GGJ48583.1"/>
    </source>
</evidence>
<evidence type="ECO:0000313" key="2">
    <source>
        <dbReference type="Proteomes" id="UP000634435"/>
    </source>
</evidence>
<dbReference type="RefSeq" id="WP_188942144.1">
    <property type="nucleotide sequence ID" value="NZ_BMPN01000001.1"/>
</dbReference>
<evidence type="ECO:0008006" key="3">
    <source>
        <dbReference type="Google" id="ProtNLM"/>
    </source>
</evidence>
<accession>A0ABQ2D7E5</accession>
<dbReference type="SUPFAM" id="SSF56300">
    <property type="entry name" value="Metallo-dependent phosphatases"/>
    <property type="match status" value="1"/>
</dbReference>
<sequence length="397" mass="47092">MKWDDEKHNYLIDLVNEYDGRKKWQEITKKMSDKFGDTYNREQVRGHYRIEPNKRNAEMPDYKSSVEINQDGSQTVNDLIELSNEQMKDSNYLLKAHGYDPNEWEIVKATSSKWHHYNKEMSKPRELYASKITVRKKKQGFDFDKLLDTIKEVPQVNISPIHTEENSYLNIPLSDMHFGIATYEDYKETQNRIINIIQKGHEEILFIIGNDLYHVDNFRNATASGREIQQIDLVNAWNSAKLFYYPLLENALRYSRKVKVIFTLGNHSESMEWSFIQLLKERYKQIVFDDDFKERKAHMLGKNLIFSNHGDKKKAKNITENFAVEFPVEWSEATTRTVFVGHYHFEKVIDNGGVIVRQMPTGVTPDIWHEQQGYTTAHKRFQVHEYDYESERCIYYV</sequence>
<proteinExistence type="predicted"/>
<name>A0ABQ2D7E5_9BACI</name>
<gene>
    <name evidence="1" type="ORF">GCM10007111_08370</name>
</gene>
<keyword evidence="2" id="KW-1185">Reference proteome</keyword>
<organism evidence="1 2">
    <name type="scientific">Virgibacillus kapii</name>
    <dbReference type="NCBI Taxonomy" id="1638645"/>
    <lineage>
        <taxon>Bacteria</taxon>
        <taxon>Bacillati</taxon>
        <taxon>Bacillota</taxon>
        <taxon>Bacilli</taxon>
        <taxon>Bacillales</taxon>
        <taxon>Bacillaceae</taxon>
        <taxon>Virgibacillus</taxon>
    </lineage>
</organism>
<dbReference type="InterPro" id="IPR001005">
    <property type="entry name" value="SANT/Myb"/>
</dbReference>
<reference evidence="2" key="1">
    <citation type="journal article" date="2019" name="Int. J. Syst. Evol. Microbiol.">
        <title>The Global Catalogue of Microorganisms (GCM) 10K type strain sequencing project: providing services to taxonomists for standard genome sequencing and annotation.</title>
        <authorList>
            <consortium name="The Broad Institute Genomics Platform"/>
            <consortium name="The Broad Institute Genome Sequencing Center for Infectious Disease"/>
            <person name="Wu L."/>
            <person name="Ma J."/>
        </authorList>
    </citation>
    <scope>NUCLEOTIDE SEQUENCE [LARGE SCALE GENOMIC DNA]</scope>
    <source>
        <strain evidence="2">JCM 30071</strain>
    </source>
</reference>
<comment type="caution">
    <text evidence="1">The sequence shown here is derived from an EMBL/GenBank/DDBJ whole genome shotgun (WGS) entry which is preliminary data.</text>
</comment>
<dbReference type="CDD" id="cd00167">
    <property type="entry name" value="SANT"/>
    <property type="match status" value="1"/>
</dbReference>
<dbReference type="InterPro" id="IPR029052">
    <property type="entry name" value="Metallo-depent_PP-like"/>
</dbReference>
<dbReference type="EMBL" id="BMPN01000001">
    <property type="protein sequence ID" value="GGJ48583.1"/>
    <property type="molecule type" value="Genomic_DNA"/>
</dbReference>